<comment type="caution">
    <text evidence="4">The sequence shown here is derived from an EMBL/GenBank/DDBJ whole genome shotgun (WGS) entry which is preliminary data.</text>
</comment>
<evidence type="ECO:0000313" key="5">
    <source>
        <dbReference type="Proteomes" id="UP001161094"/>
    </source>
</evidence>
<proteinExistence type="predicted"/>
<feature type="region of interest" description="Disordered" evidence="1">
    <location>
        <begin position="744"/>
        <end position="788"/>
    </location>
</feature>
<accession>A0AA42S6A0</accession>
<dbReference type="Gene3D" id="3.40.50.1820">
    <property type="entry name" value="alpha/beta hydrolase"/>
    <property type="match status" value="1"/>
</dbReference>
<dbReference type="SUPFAM" id="SSF53474">
    <property type="entry name" value="alpha/beta-Hydrolases"/>
    <property type="match status" value="1"/>
</dbReference>
<evidence type="ECO:0000259" key="3">
    <source>
        <dbReference type="Pfam" id="PF24322"/>
    </source>
</evidence>
<evidence type="ECO:0000259" key="2">
    <source>
        <dbReference type="Pfam" id="PF11678"/>
    </source>
</evidence>
<reference evidence="4" key="1">
    <citation type="submission" date="2022-09" db="EMBL/GenBank/DDBJ databases">
        <title>Intensive care unit water sources are persistently colonized with multi-drug resistant bacteria and are the site of extensive horizontal gene transfer of antibiotic resistance genes.</title>
        <authorList>
            <person name="Diorio-Toth L."/>
        </authorList>
    </citation>
    <scope>NUCLEOTIDE SEQUENCE</scope>
    <source>
        <strain evidence="4">GD03843</strain>
    </source>
</reference>
<dbReference type="InterPro" id="IPR029058">
    <property type="entry name" value="AB_hydrolase_fold"/>
</dbReference>
<feature type="domain" description="Antibacterial effector protein Tle3 C-terminal" evidence="2">
    <location>
        <begin position="605"/>
        <end position="772"/>
    </location>
</feature>
<dbReference type="InterPro" id="IPR056221">
    <property type="entry name" value="Tle3_ab_dom"/>
</dbReference>
<name>A0AA42S6A0_9BURK</name>
<sequence>MATSSVPLTGQPEALLLPGARPAVVRVQQAKPCVVILIHGVNDLAGVYDDLETGICMGLNERLDHLKAADGSRSCAALNPARYRLPAEDQGAAPNPDAVYYRRRASVGKFGGASRSVVIPFYWGFREEEQYIDKKTEHGEWLDRYHNRLDKDGLKQGGMFANATTSIPDMWGEGFSGKLMGLLPINPLFGSPDHPLVMAPSRKYMLLAAKRLAMLVNMIRAYRHPDGKTTGENDTINVVGHSQGTLITLLANALLKDEGKRPVDAVIMMNPPYSLLESRFERMEMSEAQQTTEARVTTLANIVGFIGANPNPVPTFAQMADPSSPACIGGLRWNGQQCQTTLEGKDVAFPERDNRGRVFLYFTPEDKTVGMRNVQGIGWQGVADTLTYQAMPARRPRTTVDFVPTMVGNMAKQWVGDIYGPGLSALGSHFHQRVFTMRTRDGEGQAIGLPPTQDYVLRHQHESTWEGSGMGLPQRWAASADFAPGQSVPINAPALPLPFLADFRSGGVVMAEQASAGIAPVHAPDDPIDASIAITNKGIRVAGTRVVTLPQSAGPVPQTYSSRSGGMAYAPLLEAELTGLNDPLRNPYSAPENNEWAADWHRITQVDHVGGRRFNVTYQESPNEARRRRMDAGVDEQSPISFHSSIPANAMHSQRAMAYDLAIGQARSIDDEPFYAYLCRVADWRMAWVEFDVEPNAGKENEAALPDEATLDYYKNESPENLELINATDLYRSRRIAVYGEDGKLSSRRGGNLPDSIRRMKLPSLVSTQTRRRRDAGHGLKRGEGESE</sequence>
<feature type="compositionally biased region" description="Basic and acidic residues" evidence="1">
    <location>
        <begin position="776"/>
        <end position="788"/>
    </location>
</feature>
<dbReference type="EMBL" id="JAOCDZ010000016">
    <property type="protein sequence ID" value="MDH0738431.1"/>
    <property type="molecule type" value="Genomic_DNA"/>
</dbReference>
<gene>
    <name evidence="4" type="ORF">N5D93_21605</name>
</gene>
<dbReference type="Proteomes" id="UP001161094">
    <property type="component" value="Unassembled WGS sequence"/>
</dbReference>
<dbReference type="InterPro" id="IPR021692">
    <property type="entry name" value="Tle3_C"/>
</dbReference>
<protein>
    <submittedName>
        <fullName evidence="4">DUF3274 domain-containing protein</fullName>
    </submittedName>
</protein>
<evidence type="ECO:0000256" key="1">
    <source>
        <dbReference type="SAM" id="MobiDB-lite"/>
    </source>
</evidence>
<dbReference type="RefSeq" id="WP_279996489.1">
    <property type="nucleotide sequence ID" value="NZ_JAOCDZ010000016.1"/>
</dbReference>
<dbReference type="AlphaFoldDB" id="A0AA42S6A0"/>
<organism evidence="4 5">
    <name type="scientific">Achromobacter spanius</name>
    <dbReference type="NCBI Taxonomy" id="217203"/>
    <lineage>
        <taxon>Bacteria</taxon>
        <taxon>Pseudomonadati</taxon>
        <taxon>Pseudomonadota</taxon>
        <taxon>Betaproteobacteria</taxon>
        <taxon>Burkholderiales</taxon>
        <taxon>Alcaligenaceae</taxon>
        <taxon>Achromobacter</taxon>
    </lineage>
</organism>
<dbReference type="Pfam" id="PF24322">
    <property type="entry name" value="Tle3"/>
    <property type="match status" value="1"/>
</dbReference>
<evidence type="ECO:0000313" key="4">
    <source>
        <dbReference type="EMBL" id="MDH0738431.1"/>
    </source>
</evidence>
<dbReference type="Pfam" id="PF11678">
    <property type="entry name" value="Tle3_C"/>
    <property type="match status" value="1"/>
</dbReference>
<feature type="domain" description="T6SS Tle3 phospholipase effector alpha/beta" evidence="3">
    <location>
        <begin position="32"/>
        <end position="382"/>
    </location>
</feature>